<evidence type="ECO:0000313" key="3">
    <source>
        <dbReference type="EMBL" id="SCB11374.1"/>
    </source>
</evidence>
<dbReference type="RefSeq" id="WP_075851481.1">
    <property type="nucleotide sequence ID" value="NZ_FMAC01000001.1"/>
</dbReference>
<evidence type="ECO:0000256" key="1">
    <source>
        <dbReference type="ARBA" id="ARBA00022898"/>
    </source>
</evidence>
<dbReference type="Gene3D" id="3.40.640.10">
    <property type="entry name" value="Type I PLP-dependent aspartate aminotransferase-like (Major domain)"/>
    <property type="match status" value="1"/>
</dbReference>
<gene>
    <name evidence="3" type="ORF">GA0061100_101887</name>
</gene>
<dbReference type="PANTHER" id="PTHR43586:SF21">
    <property type="entry name" value="PYRIDOXAL PHOSPHATE (PLP)-DEPENDENT ASPARTATE AMINOTRANSFERASE SUPERFAMILY"/>
    <property type="match status" value="1"/>
</dbReference>
<evidence type="ECO:0000259" key="2">
    <source>
        <dbReference type="Pfam" id="PF00266"/>
    </source>
</evidence>
<dbReference type="InterPro" id="IPR015422">
    <property type="entry name" value="PyrdxlP-dep_Trfase_small"/>
</dbReference>
<dbReference type="InterPro" id="IPR000192">
    <property type="entry name" value="Aminotrans_V_dom"/>
</dbReference>
<dbReference type="InterPro" id="IPR011340">
    <property type="entry name" value="Cys_dSase-rel"/>
</dbReference>
<protein>
    <submittedName>
        <fullName evidence="3">Cysteine desulfurase family protein, VC1184 subfamily</fullName>
    </submittedName>
</protein>
<organism evidence="3 4">
    <name type="scientific">Rhizobium hainanense</name>
    <dbReference type="NCBI Taxonomy" id="52131"/>
    <lineage>
        <taxon>Bacteria</taxon>
        <taxon>Pseudomonadati</taxon>
        <taxon>Pseudomonadota</taxon>
        <taxon>Alphaproteobacteria</taxon>
        <taxon>Hyphomicrobiales</taxon>
        <taxon>Rhizobiaceae</taxon>
        <taxon>Rhizobium/Agrobacterium group</taxon>
        <taxon>Rhizobium</taxon>
    </lineage>
</organism>
<dbReference type="Proteomes" id="UP000186228">
    <property type="component" value="Unassembled WGS sequence"/>
</dbReference>
<proteinExistence type="predicted"/>
<dbReference type="AlphaFoldDB" id="A0A1C3U7C2"/>
<keyword evidence="4" id="KW-1185">Reference proteome</keyword>
<dbReference type="NCBIfam" id="TIGR01976">
    <property type="entry name" value="am_tr_V_VC1184"/>
    <property type="match status" value="1"/>
</dbReference>
<evidence type="ECO:0000313" key="4">
    <source>
        <dbReference type="Proteomes" id="UP000186228"/>
    </source>
</evidence>
<dbReference type="PANTHER" id="PTHR43586">
    <property type="entry name" value="CYSTEINE DESULFURASE"/>
    <property type="match status" value="1"/>
</dbReference>
<dbReference type="STRING" id="52131.GA0061100_101887"/>
<feature type="domain" description="Aminotransferase class V" evidence="2">
    <location>
        <begin position="35"/>
        <end position="414"/>
    </location>
</feature>
<dbReference type="InterPro" id="IPR015421">
    <property type="entry name" value="PyrdxlP-dep_Trfase_major"/>
</dbReference>
<dbReference type="EMBL" id="FMAC01000001">
    <property type="protein sequence ID" value="SCB11374.1"/>
    <property type="molecule type" value="Genomic_DNA"/>
</dbReference>
<dbReference type="InterPro" id="IPR015424">
    <property type="entry name" value="PyrdxlP-dep_Trfase"/>
</dbReference>
<accession>A0A1C3U7C2</accession>
<reference evidence="4" key="1">
    <citation type="submission" date="2016-08" db="EMBL/GenBank/DDBJ databases">
        <authorList>
            <person name="Varghese N."/>
            <person name="Submissions Spin"/>
        </authorList>
    </citation>
    <scope>NUCLEOTIDE SEQUENCE [LARGE SCALE GENOMIC DNA]</scope>
    <source>
        <strain evidence="4">CCBAU 57015</strain>
    </source>
</reference>
<keyword evidence="1" id="KW-0663">Pyridoxal phosphate</keyword>
<sequence>MSSAASASQFAGHNSFPVDEVRAMFPAIQKAGDFVFLDNAGGAQVPQTVVDAVANHLIDFNVQRMAKYQHSQGVDRNLEEARESVAMLVNAYRPEEISFGQNATSFIRLVSLGIAKLLGERNEIVVTDMDHDANIATWMALEADGAKIVWWRMREDGTLHVEDLKPLLNDKTRLVACTVTAHSIGTIVDVAAVCKLAQAAGAETFLDCVHYGPHGLIDVQAWGCDYLVCSGYKNFSPHMGFLWGRYDALVKLPTFKEDFIPDVPPYKIEVGTFTYENVAGMNAAVKYLEGLGRRFLSTGNHSRREALAAAMGTIRQYELMLSREMIAVLKRHGAVIYGISDESRLEQRVPTICFNMPGITPQEFAEEMGKQRIGLRDGHMFAPRLMKRLGLSMETGAIRVSLVHYNKVEEIARFDAVLTEIMARRK</sequence>
<dbReference type="Gene3D" id="3.90.1150.10">
    <property type="entry name" value="Aspartate Aminotransferase, domain 1"/>
    <property type="match status" value="1"/>
</dbReference>
<dbReference type="Pfam" id="PF00266">
    <property type="entry name" value="Aminotran_5"/>
    <property type="match status" value="1"/>
</dbReference>
<name>A0A1C3U7C2_9HYPH</name>
<dbReference type="SUPFAM" id="SSF53383">
    <property type="entry name" value="PLP-dependent transferases"/>
    <property type="match status" value="1"/>
</dbReference>
<dbReference type="OrthoDB" id="7592443at2"/>